<accession>A0A0L7LSE9</accession>
<reference evidence="5 6" key="1">
    <citation type="journal article" date="2015" name="Genome Biol. Evol.">
        <title>The genome of winter moth (Operophtera brumata) provides a genomic perspective on sexual dimorphism and phenology.</title>
        <authorList>
            <person name="Derks M.F."/>
            <person name="Smit S."/>
            <person name="Salis L."/>
            <person name="Schijlen E."/>
            <person name="Bossers A."/>
            <person name="Mateman C."/>
            <person name="Pijl A.S."/>
            <person name="de Ridder D."/>
            <person name="Groenen M.A."/>
            <person name="Visser M.E."/>
            <person name="Megens H.J."/>
        </authorList>
    </citation>
    <scope>NUCLEOTIDE SEQUENCE [LARGE SCALE GENOMIC DNA]</scope>
    <source>
        <strain evidence="5">WM2013NL</strain>
        <tissue evidence="5">Head and thorax</tissue>
    </source>
</reference>
<evidence type="ECO:0000313" key="6">
    <source>
        <dbReference type="Proteomes" id="UP000037510"/>
    </source>
</evidence>
<feature type="domain" description="GB1/RHD3-type G" evidence="4">
    <location>
        <begin position="36"/>
        <end position="251"/>
    </location>
</feature>
<dbReference type="AlphaFoldDB" id="A0A0L7LSE9"/>
<evidence type="ECO:0000259" key="4">
    <source>
        <dbReference type="PROSITE" id="PS51715"/>
    </source>
</evidence>
<organism evidence="5 6">
    <name type="scientific">Operophtera brumata</name>
    <name type="common">Winter moth</name>
    <name type="synonym">Phalaena brumata</name>
    <dbReference type="NCBI Taxonomy" id="104452"/>
    <lineage>
        <taxon>Eukaryota</taxon>
        <taxon>Metazoa</taxon>
        <taxon>Ecdysozoa</taxon>
        <taxon>Arthropoda</taxon>
        <taxon>Hexapoda</taxon>
        <taxon>Insecta</taxon>
        <taxon>Pterygota</taxon>
        <taxon>Neoptera</taxon>
        <taxon>Endopterygota</taxon>
        <taxon>Lepidoptera</taxon>
        <taxon>Glossata</taxon>
        <taxon>Ditrysia</taxon>
        <taxon>Geometroidea</taxon>
        <taxon>Geometridae</taxon>
        <taxon>Larentiinae</taxon>
        <taxon>Operophtera</taxon>
    </lineage>
</organism>
<keyword evidence="1" id="KW-0547">Nucleotide-binding</keyword>
<evidence type="ECO:0000256" key="3">
    <source>
        <dbReference type="PROSITE-ProRule" id="PRU01052"/>
    </source>
</evidence>
<comment type="caution">
    <text evidence="5">The sequence shown here is derived from an EMBL/GenBank/DDBJ whole genome shotgun (WGS) entry which is preliminary data.</text>
</comment>
<protein>
    <submittedName>
        <fullName evidence="5">Guanylate-binding protein</fullName>
    </submittedName>
</protein>
<comment type="similarity">
    <text evidence="3">Belongs to the TRAFAC class dynamin-like GTPase superfamily. GB1/RHD3 GTPase family.</text>
</comment>
<dbReference type="Gene3D" id="3.40.50.300">
    <property type="entry name" value="P-loop containing nucleotide triphosphate hydrolases"/>
    <property type="match status" value="2"/>
</dbReference>
<dbReference type="GO" id="GO:0003924">
    <property type="term" value="F:GTPase activity"/>
    <property type="evidence" value="ECO:0007669"/>
    <property type="project" value="InterPro"/>
</dbReference>
<gene>
    <name evidence="5" type="ORF">OBRU01_02481</name>
</gene>
<sequence>MESAHAVQVVTVDDAHSYHLNETELEKILMREGIKDLPVAVVSVVGAYRGGKSFLLNFFLRYLCSSPSARSDGSWMGEGGKELTGFSWRGGSERNTTGILMWSEPFVVTLPTEEKGTFDSTSTIRDCSTIFALSSLLSSTQIYNLKSNITEEDLQNLQMLEFLIRDWLNPWEYAYGQAGGELYLATKFKTDSNQPLELRELRQHIQASFEKVTCFLMPHPGLGVANPNFKGKPSEISQEFADMLKELATSIFSPDKLCMKRISGQSVKSRELFSYFKTYMTIFNSDEIPTPMVLLQVTTALVYLVL</sequence>
<dbReference type="InterPro" id="IPR027417">
    <property type="entry name" value="P-loop_NTPase"/>
</dbReference>
<dbReference type="PANTHER" id="PTHR10751">
    <property type="entry name" value="GUANYLATE BINDING PROTEIN"/>
    <property type="match status" value="1"/>
</dbReference>
<dbReference type="InterPro" id="IPR030386">
    <property type="entry name" value="G_GB1_RHD3_dom"/>
</dbReference>
<dbReference type="GO" id="GO:0005525">
    <property type="term" value="F:GTP binding"/>
    <property type="evidence" value="ECO:0007669"/>
    <property type="project" value="UniProtKB-KW"/>
</dbReference>
<evidence type="ECO:0000256" key="1">
    <source>
        <dbReference type="ARBA" id="ARBA00022741"/>
    </source>
</evidence>
<dbReference type="Pfam" id="PF02263">
    <property type="entry name" value="GBP"/>
    <property type="match status" value="1"/>
</dbReference>
<dbReference type="PROSITE" id="PS51715">
    <property type="entry name" value="G_GB1_RHD3"/>
    <property type="match status" value="1"/>
</dbReference>
<dbReference type="EMBL" id="JTDY01000190">
    <property type="protein sequence ID" value="KOB78377.1"/>
    <property type="molecule type" value="Genomic_DNA"/>
</dbReference>
<keyword evidence="2" id="KW-0342">GTP-binding</keyword>
<dbReference type="InterPro" id="IPR015894">
    <property type="entry name" value="Guanylate-bd_N"/>
</dbReference>
<dbReference type="Proteomes" id="UP000037510">
    <property type="component" value="Unassembled WGS sequence"/>
</dbReference>
<name>A0A0L7LSE9_OPEBR</name>
<dbReference type="CDD" id="cd01851">
    <property type="entry name" value="GBP"/>
    <property type="match status" value="1"/>
</dbReference>
<evidence type="ECO:0000256" key="2">
    <source>
        <dbReference type="ARBA" id="ARBA00023134"/>
    </source>
</evidence>
<proteinExistence type="inferred from homology"/>
<evidence type="ECO:0000313" key="5">
    <source>
        <dbReference type="EMBL" id="KOB78377.1"/>
    </source>
</evidence>
<dbReference type="SUPFAM" id="SSF52540">
    <property type="entry name" value="P-loop containing nucleoside triphosphate hydrolases"/>
    <property type="match status" value="1"/>
</dbReference>
<keyword evidence="6" id="KW-1185">Reference proteome</keyword>